<feature type="region of interest" description="Disordered" evidence="1">
    <location>
        <begin position="58"/>
        <end position="77"/>
    </location>
</feature>
<protein>
    <submittedName>
        <fullName evidence="2">Uncharacterized protein</fullName>
    </submittedName>
</protein>
<feature type="region of interest" description="Disordered" evidence="1">
    <location>
        <begin position="232"/>
        <end position="308"/>
    </location>
</feature>
<feature type="compositionally biased region" description="Polar residues" evidence="1">
    <location>
        <begin position="288"/>
        <end position="305"/>
    </location>
</feature>
<evidence type="ECO:0000313" key="2">
    <source>
        <dbReference type="EMBL" id="CEM36764.1"/>
    </source>
</evidence>
<dbReference type="VEuPathDB" id="CryptoDB:Cvel_24109"/>
<dbReference type="EMBL" id="CDMZ01001732">
    <property type="protein sequence ID" value="CEM36764.1"/>
    <property type="molecule type" value="Genomic_DNA"/>
</dbReference>
<proteinExistence type="predicted"/>
<gene>
    <name evidence="2" type="ORF">Cvel_24109</name>
</gene>
<evidence type="ECO:0000256" key="1">
    <source>
        <dbReference type="SAM" id="MobiDB-lite"/>
    </source>
</evidence>
<organism evidence="2">
    <name type="scientific">Chromera velia CCMP2878</name>
    <dbReference type="NCBI Taxonomy" id="1169474"/>
    <lineage>
        <taxon>Eukaryota</taxon>
        <taxon>Sar</taxon>
        <taxon>Alveolata</taxon>
        <taxon>Colpodellida</taxon>
        <taxon>Chromeraceae</taxon>
        <taxon>Chromera</taxon>
    </lineage>
</organism>
<dbReference type="PhylomeDB" id="A0A0G4GZT1"/>
<name>A0A0G4GZT1_9ALVE</name>
<sequence length="379" mass="41650">MCKREPTIRLGFVPTRKGKENEVDVLGVPTKDLRVWEDYRVSFDNTFLSVAVRRSREERSDRKEKGIGGGASRRTQSVPPVPVSVYLSAHGSRCPKVSEDDPLYLASLENVGSLLHKPNGNCRGRACFFAHSKKGCNRGWMCVACHYCEPLPPAPTEAAVRERVQGYINFHKKRNKNRRHHGVHSTVKELQQENLNAQCRPSQARSPQEGMLPTPCVSHVTPQQAALIQQRPSSSLKASGFHGGMPPEGSSPVYEHVPTPGRGQGRGAPLRSEYKERQQQGNGRIRMNTGSTAASLSDSVFSSGSPLMMGRRVGGDRAMNMRGGIVQKAQAGPAQEGMPSPSLGDGRRVYRWDSMMSSSSASFSSLPYSSIVLRKSHSW</sequence>
<reference evidence="2" key="1">
    <citation type="submission" date="2014-11" db="EMBL/GenBank/DDBJ databases">
        <authorList>
            <person name="Otto D Thomas"/>
            <person name="Naeem Raeece"/>
        </authorList>
    </citation>
    <scope>NUCLEOTIDE SEQUENCE</scope>
</reference>
<accession>A0A0G4GZT1</accession>
<dbReference type="AlphaFoldDB" id="A0A0G4GZT1"/>